<feature type="transmembrane region" description="Helical" evidence="6">
    <location>
        <begin position="277"/>
        <end position="303"/>
    </location>
</feature>
<dbReference type="PANTHER" id="PTHR30250:SF11">
    <property type="entry name" value="O-ANTIGEN TRANSPORTER-RELATED"/>
    <property type="match status" value="1"/>
</dbReference>
<feature type="transmembrane region" description="Helical" evidence="6">
    <location>
        <begin position="315"/>
        <end position="338"/>
    </location>
</feature>
<feature type="transmembrane region" description="Helical" evidence="6">
    <location>
        <begin position="63"/>
        <end position="83"/>
    </location>
</feature>
<keyword evidence="8" id="KW-1185">Reference proteome</keyword>
<name>A0A430K7B7_9FLAO</name>
<accession>A0A430K7B7</accession>
<feature type="transmembrane region" description="Helical" evidence="6">
    <location>
        <begin position="172"/>
        <end position="192"/>
    </location>
</feature>
<gene>
    <name evidence="7" type="ORF">EHW67_06820</name>
</gene>
<dbReference type="EMBL" id="RQPJ01000002">
    <property type="protein sequence ID" value="RTE54869.1"/>
    <property type="molecule type" value="Genomic_DNA"/>
</dbReference>
<dbReference type="AlphaFoldDB" id="A0A430K7B7"/>
<comment type="subcellular location">
    <subcellularLocation>
        <location evidence="1">Cell membrane</location>
        <topology evidence="1">Multi-pass membrane protein</topology>
    </subcellularLocation>
</comment>
<evidence type="ECO:0008006" key="9">
    <source>
        <dbReference type="Google" id="ProtNLM"/>
    </source>
</evidence>
<feature type="transmembrane region" description="Helical" evidence="6">
    <location>
        <begin position="350"/>
        <end position="368"/>
    </location>
</feature>
<dbReference type="PANTHER" id="PTHR30250">
    <property type="entry name" value="PST FAMILY PREDICTED COLANIC ACID TRANSPORTER"/>
    <property type="match status" value="1"/>
</dbReference>
<evidence type="ECO:0000256" key="1">
    <source>
        <dbReference type="ARBA" id="ARBA00004651"/>
    </source>
</evidence>
<evidence type="ECO:0000256" key="4">
    <source>
        <dbReference type="ARBA" id="ARBA00022989"/>
    </source>
</evidence>
<dbReference type="Pfam" id="PF01943">
    <property type="entry name" value="Polysacc_synt"/>
    <property type="match status" value="1"/>
</dbReference>
<sequence>MLNHGRLKRVKEFIGKVNKSEDLREFSINSFWSLLGSAISKGLLFVSWLMVAKILGKEGNGEVGIVRSTINVFVIFVGSGIALTTTKFIPELLEKNKERVGKIISLTLTVSTLIGFILSLLLFAGSSFIANNILNAPDLLVTLQISSFLLFLSALSSLLSGCLRGFKDFKSLMVVNFFYGISLLCFLYYGTIKYGVEGTFAGFTISTLILVLLGIFYLRKNLAKNEIALSFKFKGEYPILRHFTLPAILTGIMVMPFKWGLDTIMVNHQNGFKELGLFTALILFQNLVMMITTTLDAPLITIMVKEKINKKIERLNLIIPWAIGVLMVLPIFFFPNIYGILLGEEYMEDVNYKGTLFIILATTTIMLYKQGIARIMIVNNLMWLSFLSNLIWGLLLLSVFYFTKIKNAESMAFAYFIAYVVNTVIIIPLYVKRKIIPLSLIKSRLSILIWIIFSILVVSLYQLDVSNVEIRILGLITSLGVFASLFYKLLLTD</sequence>
<feature type="transmembrane region" description="Helical" evidence="6">
    <location>
        <begin position="103"/>
        <end position="129"/>
    </location>
</feature>
<feature type="transmembrane region" description="Helical" evidence="6">
    <location>
        <begin position="31"/>
        <end position="51"/>
    </location>
</feature>
<organism evidence="7 8">
    <name type="scientific">Arenibacter aquaticus</name>
    <dbReference type="NCBI Taxonomy" id="2489054"/>
    <lineage>
        <taxon>Bacteria</taxon>
        <taxon>Pseudomonadati</taxon>
        <taxon>Bacteroidota</taxon>
        <taxon>Flavobacteriia</taxon>
        <taxon>Flavobacteriales</taxon>
        <taxon>Flavobacteriaceae</taxon>
        <taxon>Arenibacter</taxon>
    </lineage>
</organism>
<proteinExistence type="predicted"/>
<evidence type="ECO:0000256" key="3">
    <source>
        <dbReference type="ARBA" id="ARBA00022692"/>
    </source>
</evidence>
<keyword evidence="4 6" id="KW-1133">Transmembrane helix</keyword>
<evidence type="ECO:0000313" key="8">
    <source>
        <dbReference type="Proteomes" id="UP000267585"/>
    </source>
</evidence>
<evidence type="ECO:0000256" key="5">
    <source>
        <dbReference type="ARBA" id="ARBA00023136"/>
    </source>
</evidence>
<feature type="transmembrane region" description="Helical" evidence="6">
    <location>
        <begin position="239"/>
        <end position="257"/>
    </location>
</feature>
<dbReference type="GO" id="GO:0005886">
    <property type="term" value="C:plasma membrane"/>
    <property type="evidence" value="ECO:0007669"/>
    <property type="project" value="UniProtKB-SubCell"/>
</dbReference>
<feature type="transmembrane region" description="Helical" evidence="6">
    <location>
        <begin position="413"/>
        <end position="431"/>
    </location>
</feature>
<feature type="transmembrane region" description="Helical" evidence="6">
    <location>
        <begin position="469"/>
        <end position="490"/>
    </location>
</feature>
<evidence type="ECO:0000256" key="6">
    <source>
        <dbReference type="SAM" id="Phobius"/>
    </source>
</evidence>
<protein>
    <recommendedName>
        <fullName evidence="9">Polysaccharide biosynthesis protein C-terminal domain-containing protein</fullName>
    </recommendedName>
</protein>
<comment type="caution">
    <text evidence="7">The sequence shown here is derived from an EMBL/GenBank/DDBJ whole genome shotgun (WGS) entry which is preliminary data.</text>
</comment>
<keyword evidence="5 6" id="KW-0472">Membrane</keyword>
<feature type="transmembrane region" description="Helical" evidence="6">
    <location>
        <begin position="443"/>
        <end position="463"/>
    </location>
</feature>
<evidence type="ECO:0000256" key="2">
    <source>
        <dbReference type="ARBA" id="ARBA00022475"/>
    </source>
</evidence>
<feature type="transmembrane region" description="Helical" evidence="6">
    <location>
        <begin position="198"/>
        <end position="218"/>
    </location>
</feature>
<dbReference type="InterPro" id="IPR002797">
    <property type="entry name" value="Polysacc_synth"/>
</dbReference>
<evidence type="ECO:0000313" key="7">
    <source>
        <dbReference type="EMBL" id="RTE54869.1"/>
    </source>
</evidence>
<dbReference type="Proteomes" id="UP000267585">
    <property type="component" value="Unassembled WGS sequence"/>
</dbReference>
<feature type="transmembrane region" description="Helical" evidence="6">
    <location>
        <begin position="141"/>
        <end position="160"/>
    </location>
</feature>
<keyword evidence="2" id="KW-1003">Cell membrane</keyword>
<reference evidence="7 8" key="1">
    <citation type="submission" date="2018-11" db="EMBL/GenBank/DDBJ databases">
        <title>Arenibacter aquaticus sp.nov., a marine bacterium isolated from surface seawater in the South China Sea.</title>
        <authorList>
            <person name="Guo J."/>
            <person name="Sun J."/>
        </authorList>
    </citation>
    <scope>NUCLEOTIDE SEQUENCE [LARGE SCALE GENOMIC DNA]</scope>
    <source>
        <strain evidence="7 8">GUO666</strain>
    </source>
</reference>
<feature type="transmembrane region" description="Helical" evidence="6">
    <location>
        <begin position="380"/>
        <end position="401"/>
    </location>
</feature>
<keyword evidence="3 6" id="KW-0812">Transmembrane</keyword>
<dbReference type="InterPro" id="IPR050833">
    <property type="entry name" value="Poly_Biosynth_Transport"/>
</dbReference>